<accession>X1FQH4</accession>
<comment type="caution">
    <text evidence="1">The sequence shown here is derived from an EMBL/GenBank/DDBJ whole genome shotgun (WGS) entry which is preliminary data.</text>
</comment>
<feature type="non-terminal residue" evidence="1">
    <location>
        <position position="1"/>
    </location>
</feature>
<dbReference type="AlphaFoldDB" id="X1FQH4"/>
<gene>
    <name evidence="1" type="ORF">S03H2_35284</name>
</gene>
<reference evidence="1" key="1">
    <citation type="journal article" date="2014" name="Front. Microbiol.">
        <title>High frequency of phylogenetically diverse reductive dehalogenase-homologous genes in deep subseafloor sedimentary metagenomes.</title>
        <authorList>
            <person name="Kawai M."/>
            <person name="Futagami T."/>
            <person name="Toyoda A."/>
            <person name="Takaki Y."/>
            <person name="Nishi S."/>
            <person name="Hori S."/>
            <person name="Arai W."/>
            <person name="Tsubouchi T."/>
            <person name="Morono Y."/>
            <person name="Uchiyama I."/>
            <person name="Ito T."/>
            <person name="Fujiyama A."/>
            <person name="Inagaki F."/>
            <person name="Takami H."/>
        </authorList>
    </citation>
    <scope>NUCLEOTIDE SEQUENCE</scope>
    <source>
        <strain evidence="1">Expedition CK06-06</strain>
    </source>
</reference>
<dbReference type="EMBL" id="BARU01021565">
    <property type="protein sequence ID" value="GAH47926.1"/>
    <property type="molecule type" value="Genomic_DNA"/>
</dbReference>
<name>X1FQH4_9ZZZZ</name>
<evidence type="ECO:0000313" key="1">
    <source>
        <dbReference type="EMBL" id="GAH47926.1"/>
    </source>
</evidence>
<organism evidence="1">
    <name type="scientific">marine sediment metagenome</name>
    <dbReference type="NCBI Taxonomy" id="412755"/>
    <lineage>
        <taxon>unclassified sequences</taxon>
        <taxon>metagenomes</taxon>
        <taxon>ecological metagenomes</taxon>
    </lineage>
</organism>
<proteinExistence type="predicted"/>
<sequence>PPLSPIHLTVAPKNGMIGKSDVCDIIPQEG</sequence>
<protein>
    <submittedName>
        <fullName evidence="1">Uncharacterized protein</fullName>
    </submittedName>
</protein>